<keyword evidence="2" id="KW-0472">Membrane</keyword>
<dbReference type="KEGG" id="vsp:VS_1877"/>
<dbReference type="eggNOG" id="ENOG503255B">
    <property type="taxonomic scope" value="Bacteria"/>
</dbReference>
<evidence type="ECO:0000313" key="3">
    <source>
        <dbReference type="EMBL" id="CAV19060.1"/>
    </source>
</evidence>
<dbReference type="PATRIC" id="fig|575788.5.peg.3166"/>
<keyword evidence="2" id="KW-1133">Transmembrane helix</keyword>
<dbReference type="AlphaFoldDB" id="B7VPW0"/>
<gene>
    <name evidence="3" type="ordered locus">VS_1877</name>
</gene>
<evidence type="ECO:0000256" key="1">
    <source>
        <dbReference type="SAM" id="Coils"/>
    </source>
</evidence>
<dbReference type="HOGENOM" id="CLU_1495607_0_0_6"/>
<keyword evidence="2" id="KW-0812">Transmembrane</keyword>
<dbReference type="STRING" id="575788.VS_1877"/>
<dbReference type="Proteomes" id="UP000009100">
    <property type="component" value="Chromosome 1"/>
</dbReference>
<dbReference type="EMBL" id="FM954972">
    <property type="protein sequence ID" value="CAV19060.1"/>
    <property type="molecule type" value="Genomic_DNA"/>
</dbReference>
<accession>B7VPW0</accession>
<keyword evidence="1" id="KW-0175">Coiled coil</keyword>
<proteinExistence type="predicted"/>
<protein>
    <submittedName>
        <fullName evidence="3">Uncharacterized protein</fullName>
    </submittedName>
</protein>
<reference evidence="3 4" key="1">
    <citation type="submission" date="2009-02" db="EMBL/GenBank/DDBJ databases">
        <title>Vibrio splendidus str. LGP32 complete genome.</title>
        <authorList>
            <person name="Mazel D."/>
            <person name="Le Roux F."/>
        </authorList>
    </citation>
    <scope>NUCLEOTIDE SEQUENCE [LARGE SCALE GENOMIC DNA]</scope>
    <source>
        <strain evidence="3 4">LGP32</strain>
    </source>
</reference>
<feature type="coiled-coil region" evidence="1">
    <location>
        <begin position="56"/>
        <end position="83"/>
    </location>
</feature>
<name>B7VPW0_VIBA3</name>
<evidence type="ECO:0000256" key="2">
    <source>
        <dbReference type="SAM" id="Phobius"/>
    </source>
</evidence>
<evidence type="ECO:0000313" key="4">
    <source>
        <dbReference type="Proteomes" id="UP000009100"/>
    </source>
</evidence>
<organism evidence="3 4">
    <name type="scientific">Vibrio atlanticus (strain LGP32)</name>
    <name type="common">Vibrio splendidus (strain Mel32)</name>
    <dbReference type="NCBI Taxonomy" id="575788"/>
    <lineage>
        <taxon>Bacteria</taxon>
        <taxon>Pseudomonadati</taxon>
        <taxon>Pseudomonadota</taxon>
        <taxon>Gammaproteobacteria</taxon>
        <taxon>Vibrionales</taxon>
        <taxon>Vibrionaceae</taxon>
        <taxon>Vibrio</taxon>
    </lineage>
</organism>
<feature type="transmembrane region" description="Helical" evidence="2">
    <location>
        <begin position="6"/>
        <end position="28"/>
    </location>
</feature>
<sequence>MENVFIFGSSILSVISLAIVGWFTKSYFPSYMKEKGKNTATKEDIEDITKIVEWVKQRSAAELEELKSALNEQDKLLEKRREVYEDIVESLRLFITGHPATDEQKFHFYSACSKAWLWAPDPVLLALNEFLDIQVQLAQRDGSVDQQTAKAKYEKVVLEMRKDVGFSTTTERKYRFVTFN</sequence>